<dbReference type="EMBL" id="QXGF01000450">
    <property type="protein sequence ID" value="KAE8940042.1"/>
    <property type="molecule type" value="Genomic_DNA"/>
</dbReference>
<protein>
    <recommendedName>
        <fullName evidence="3">Transposase Tc1-like domain-containing protein</fullName>
    </recommendedName>
</protein>
<dbReference type="Gene3D" id="3.30.420.10">
    <property type="entry name" value="Ribonuclease H-like superfamily/Ribonuclease H"/>
    <property type="match status" value="1"/>
</dbReference>
<dbReference type="PANTHER" id="PTHR33889:SF7">
    <property type="entry name" value="OS04G0681850 PROTEIN"/>
    <property type="match status" value="1"/>
</dbReference>
<dbReference type="GO" id="GO:0003676">
    <property type="term" value="F:nucleic acid binding"/>
    <property type="evidence" value="ECO:0007669"/>
    <property type="project" value="InterPro"/>
</dbReference>
<evidence type="ECO:0000313" key="2">
    <source>
        <dbReference type="Proteomes" id="UP000429523"/>
    </source>
</evidence>
<reference evidence="1 2" key="1">
    <citation type="submission" date="2018-08" db="EMBL/GenBank/DDBJ databases">
        <title>Genomic investigation of the strawberry pathogen Phytophthora fragariae indicates pathogenicity is determined by transcriptional variation in three key races.</title>
        <authorList>
            <person name="Adams T.M."/>
            <person name="Armitage A.D."/>
            <person name="Sobczyk M.K."/>
            <person name="Bates H.J."/>
            <person name="Dunwell J.M."/>
            <person name="Nellist C.F."/>
            <person name="Harrison R.J."/>
        </authorList>
    </citation>
    <scope>NUCLEOTIDE SEQUENCE [LARGE SCALE GENOMIC DNA]</scope>
    <source>
        <strain evidence="1 2">NOV-9</strain>
    </source>
</reference>
<dbReference type="InterPro" id="IPR036397">
    <property type="entry name" value="RNaseH_sf"/>
</dbReference>
<evidence type="ECO:0008006" key="3">
    <source>
        <dbReference type="Google" id="ProtNLM"/>
    </source>
</evidence>
<organism evidence="1 2">
    <name type="scientific">Phytophthora fragariae</name>
    <dbReference type="NCBI Taxonomy" id="53985"/>
    <lineage>
        <taxon>Eukaryota</taxon>
        <taxon>Sar</taxon>
        <taxon>Stramenopiles</taxon>
        <taxon>Oomycota</taxon>
        <taxon>Peronosporomycetes</taxon>
        <taxon>Peronosporales</taxon>
        <taxon>Peronosporaceae</taxon>
        <taxon>Phytophthora</taxon>
    </lineage>
</organism>
<dbReference type="Proteomes" id="UP000429523">
    <property type="component" value="Unassembled WGS sequence"/>
</dbReference>
<sequence length="198" mass="22936">MTKQITDDLAQALWETLLLHSTKGRLRYGDITAIACEFGLTTKAVTRSRRGRKKVDRAELCKRVAQVPVADRENQRRLQYATNTSAYLINRLYKEGYLRRALRRTRPLLSPKHMSDRLKYCVDRVQRTMDGRHFFDPMYDVVHLDEKWLYMKKVGKHVYILTGKDDVPNCAMLANYPSRCPAMSKPTGALALPSWDLS</sequence>
<proteinExistence type="predicted"/>
<evidence type="ECO:0000313" key="1">
    <source>
        <dbReference type="EMBL" id="KAE8940042.1"/>
    </source>
</evidence>
<name>A0A6A3F3M6_9STRA</name>
<dbReference type="AlphaFoldDB" id="A0A6A3F3M6"/>
<accession>A0A6A3F3M6</accession>
<comment type="caution">
    <text evidence="1">The sequence shown here is derived from an EMBL/GenBank/DDBJ whole genome shotgun (WGS) entry which is preliminary data.</text>
</comment>
<gene>
    <name evidence="1" type="ORF">PF009_g10124</name>
</gene>
<dbReference type="PANTHER" id="PTHR33889">
    <property type="entry name" value="OS04G0681850 PROTEIN"/>
    <property type="match status" value="1"/>
</dbReference>